<reference evidence="2" key="1">
    <citation type="submission" date="2015-03" db="EMBL/GenBank/DDBJ databases">
        <title>Emergence of plasmid-mediated VIM-4 carbapenemase in Citrobacter freundii, co-harbouring armA, CTX-M-3, TEM-1 and QnrB at a cancer centre in Bulgaria.</title>
        <authorList>
            <person name="Sabtcheva S.D."/>
            <person name="Ivanov I.N."/>
        </authorList>
    </citation>
    <scope>NUCLEOTIDE SEQUENCE</scope>
    <source>
        <strain evidence="2">C296001</strain>
    </source>
</reference>
<protein>
    <recommendedName>
        <fullName evidence="4">Abortive infection protein-like C-terminal domain-containing protein</fullName>
    </recommendedName>
</protein>
<evidence type="ECO:0008006" key="4">
    <source>
        <dbReference type="Google" id="ProtNLM"/>
    </source>
</evidence>
<dbReference type="Proteomes" id="UP000037397">
    <property type="component" value="Unassembled WGS sequence"/>
</dbReference>
<organism evidence="2 3">
    <name type="scientific">Luteipulveratus halotolerans</name>
    <dbReference type="NCBI Taxonomy" id="1631356"/>
    <lineage>
        <taxon>Bacteria</taxon>
        <taxon>Bacillati</taxon>
        <taxon>Actinomycetota</taxon>
        <taxon>Actinomycetes</taxon>
        <taxon>Micrococcales</taxon>
        <taxon>Dermacoccaceae</taxon>
        <taxon>Luteipulveratus</taxon>
    </lineage>
</organism>
<dbReference type="EMBL" id="LAIR01000001">
    <property type="protein sequence ID" value="KNX39728.1"/>
    <property type="molecule type" value="Genomic_DNA"/>
</dbReference>
<dbReference type="EMBL" id="LAIR01000001">
    <property type="protein sequence ID" value="KNX39725.1"/>
    <property type="molecule type" value="Genomic_DNA"/>
</dbReference>
<dbReference type="AlphaFoldDB" id="A0A0L6CQA5"/>
<evidence type="ECO:0000313" key="2">
    <source>
        <dbReference type="EMBL" id="KNX39728.1"/>
    </source>
</evidence>
<proteinExistence type="predicted"/>
<reference evidence="3" key="2">
    <citation type="submission" date="2015-03" db="EMBL/GenBank/DDBJ databases">
        <title>Luteipulveratus halotolerans sp. nov., a novel actinobacterium (Dermacoccaceae) from Sarawak, Malaysia.</title>
        <authorList>
            <person name="Juboi H."/>
            <person name="Basik A."/>
            <person name="Shamsul S.S."/>
            <person name="Arnold P."/>
            <person name="Schmitt E.K."/>
            <person name="Sanglier J.-J."/>
            <person name="Yeo T."/>
        </authorList>
    </citation>
    <scope>NUCLEOTIDE SEQUENCE [LARGE SCALE GENOMIC DNA]</scope>
    <source>
        <strain evidence="3">C296001</strain>
    </source>
</reference>
<keyword evidence="3" id="KW-1185">Reference proteome</keyword>
<evidence type="ECO:0000313" key="3">
    <source>
        <dbReference type="Proteomes" id="UP000037397"/>
    </source>
</evidence>
<evidence type="ECO:0000313" key="1">
    <source>
        <dbReference type="EMBL" id="KNX39725.1"/>
    </source>
</evidence>
<accession>A0A0L6CQA5</accession>
<sequence length="148" mass="15442">MPAVKAEVQEVVDSAGETSAGGHLAEAWGAAYARTPDPVKAYSESIKAVEAALAPHISPQNSKQTLGTMITNVSDKPTKWTCVLPSNDAESGVLMVLALMRALWTGQTSRHGGLGPTRHETPDEARAAVHLAATVVQLATSGAFRLAD</sequence>
<comment type="caution">
    <text evidence="2">The sequence shown here is derived from an EMBL/GenBank/DDBJ whole genome shotgun (WGS) entry which is preliminary data.</text>
</comment>
<gene>
    <name evidence="1" type="ORF">VV01_00075</name>
    <name evidence="2" type="ORF">VV01_00330</name>
</gene>
<name>A0A0L6CQA5_9MICO</name>